<protein>
    <submittedName>
        <fullName evidence="1">Uncharacterized protein</fullName>
    </submittedName>
</protein>
<accession>A0A0F7SAC8</accession>
<dbReference type="Proteomes" id="UP000242770">
    <property type="component" value="Unassembled WGS sequence"/>
</dbReference>
<reference evidence="2" key="1">
    <citation type="submission" date="2014-06" db="EMBL/GenBank/DDBJ databases">
        <authorList>
            <person name="Berkman P.J."/>
        </authorList>
    </citation>
    <scope>NUCLEOTIDE SEQUENCE [LARGE SCALE GENOMIC DNA]</scope>
</reference>
<dbReference type="AlphaFoldDB" id="A0A0F7SAC8"/>
<gene>
    <name evidence="1" type="primary">SSCI35530.1</name>
</gene>
<evidence type="ECO:0000313" key="2">
    <source>
        <dbReference type="Proteomes" id="UP000242770"/>
    </source>
</evidence>
<dbReference type="EMBL" id="CCFA01001990">
    <property type="protein sequence ID" value="CDW97613.1"/>
    <property type="molecule type" value="Genomic_DNA"/>
</dbReference>
<name>A0A0F7SAC8_9BASI</name>
<organism evidence="1 2">
    <name type="scientific">Sporisorium scitamineum</name>
    <dbReference type="NCBI Taxonomy" id="49012"/>
    <lineage>
        <taxon>Eukaryota</taxon>
        <taxon>Fungi</taxon>
        <taxon>Dikarya</taxon>
        <taxon>Basidiomycota</taxon>
        <taxon>Ustilaginomycotina</taxon>
        <taxon>Ustilaginomycetes</taxon>
        <taxon>Ustilaginales</taxon>
        <taxon>Ustilaginaceae</taxon>
        <taxon>Sporisorium</taxon>
    </lineage>
</organism>
<evidence type="ECO:0000313" key="1">
    <source>
        <dbReference type="EMBL" id="CDW97613.1"/>
    </source>
</evidence>
<proteinExistence type="predicted"/>
<keyword evidence="2" id="KW-1185">Reference proteome</keyword>
<sequence length="37" mass="4051">MSKRIQEPSPTSSCVEAVAAISQDYVTIEVSGQILRR</sequence>